<dbReference type="InterPro" id="IPR036770">
    <property type="entry name" value="Ankyrin_rpt-contain_sf"/>
</dbReference>
<dbReference type="EC" id="2.7.11.1" evidence="1"/>
<keyword evidence="5 12" id="KW-0418">Kinase</keyword>
<reference evidence="12" key="2">
    <citation type="submission" date="2019-07" db="EMBL/GenBank/DDBJ databases">
        <title>New Giardia intestinalis WB genome in near-complete chromosomes.</title>
        <authorList>
            <person name="Xu F."/>
            <person name="Jex A."/>
            <person name="Svard S.G."/>
        </authorList>
    </citation>
    <scope>NUCLEOTIDE SEQUENCE</scope>
    <source>
        <strain evidence="12">WB C6</strain>
    </source>
</reference>
<dbReference type="FunFam" id="1.25.40.20:FF:000528">
    <property type="entry name" value="Kinase, NEK"/>
    <property type="match status" value="1"/>
</dbReference>
<name>A8B2D1_GIAIC</name>
<dbReference type="Pfam" id="PF00069">
    <property type="entry name" value="Pkinase"/>
    <property type="match status" value="1"/>
</dbReference>
<dbReference type="OMA" id="MVGHEYG"/>
<evidence type="ECO:0000256" key="8">
    <source>
        <dbReference type="ARBA" id="ARBA00048679"/>
    </source>
</evidence>
<keyword evidence="9" id="KW-0175">Coiled coil</keyword>
<keyword evidence="2" id="KW-0723">Serine/threonine-protein kinase</keyword>
<evidence type="ECO:0000256" key="1">
    <source>
        <dbReference type="ARBA" id="ARBA00012513"/>
    </source>
</evidence>
<keyword evidence="6" id="KW-0067">ATP-binding</keyword>
<dbReference type="STRING" id="184922.A8B2D1"/>
<keyword evidence="13" id="KW-1185">Reference proteome</keyword>
<dbReference type="Pfam" id="PF12796">
    <property type="entry name" value="Ank_2"/>
    <property type="match status" value="2"/>
</dbReference>
<dbReference type="InterPro" id="IPR002110">
    <property type="entry name" value="Ankyrin_rpt"/>
</dbReference>
<dbReference type="PROSITE" id="PS50011">
    <property type="entry name" value="PROTEIN_KINASE_DOM"/>
    <property type="match status" value="1"/>
</dbReference>
<evidence type="ECO:0000256" key="3">
    <source>
        <dbReference type="ARBA" id="ARBA00022679"/>
    </source>
</evidence>
<evidence type="ECO:0000313" key="13">
    <source>
        <dbReference type="Proteomes" id="UP000001548"/>
    </source>
</evidence>
<dbReference type="KEGG" id="gla:GL50803_00137743"/>
<evidence type="ECO:0000256" key="5">
    <source>
        <dbReference type="ARBA" id="ARBA00022777"/>
    </source>
</evidence>
<gene>
    <name evidence="11" type="ORF">GL50803_00137742</name>
    <name evidence="12" type="ORF">GL50803_00137743</name>
</gene>
<evidence type="ECO:0000256" key="4">
    <source>
        <dbReference type="ARBA" id="ARBA00022741"/>
    </source>
</evidence>
<dbReference type="VEuPathDB" id="GiardiaDB:GL50803_137743"/>
<evidence type="ECO:0000256" key="6">
    <source>
        <dbReference type="ARBA" id="ARBA00022840"/>
    </source>
</evidence>
<dbReference type="VEuPathDB" id="GiardiaDB:GL50803_137742"/>
<dbReference type="RefSeq" id="XP_001709944.1">
    <property type="nucleotide sequence ID" value="XM_001709892.1"/>
</dbReference>
<feature type="domain" description="Protein kinase" evidence="10">
    <location>
        <begin position="1"/>
        <end position="214"/>
    </location>
</feature>
<comment type="catalytic activity">
    <reaction evidence="7">
        <text>L-threonyl-[protein] + ATP = O-phospho-L-threonyl-[protein] + ADP + H(+)</text>
        <dbReference type="Rhea" id="RHEA:46608"/>
        <dbReference type="Rhea" id="RHEA-COMP:11060"/>
        <dbReference type="Rhea" id="RHEA-COMP:11605"/>
        <dbReference type="ChEBI" id="CHEBI:15378"/>
        <dbReference type="ChEBI" id="CHEBI:30013"/>
        <dbReference type="ChEBI" id="CHEBI:30616"/>
        <dbReference type="ChEBI" id="CHEBI:61977"/>
        <dbReference type="ChEBI" id="CHEBI:456216"/>
        <dbReference type="EC" id="2.7.11.1"/>
    </reaction>
</comment>
<dbReference type="FunFam" id="1.10.510.10:FF:000844">
    <property type="entry name" value="Kinase, NEK"/>
    <property type="match status" value="1"/>
</dbReference>
<evidence type="ECO:0000256" key="2">
    <source>
        <dbReference type="ARBA" id="ARBA00022527"/>
    </source>
</evidence>
<sequence>MPSSSSWPLFLTSHPDVLRHHQVLTDEGFTYIVIDRHDSTLERPLAKHKRGRIPVPITMILSVMKQVAAALAYLHGLSGANTRGLVHCDLRPANVLISADGEYFIIAGLELCKDALWSESTIAGMAAYMAPEVLLHNEPSPASDVWSLGVIVYEMATLRKPDFLKGKEPAEVFVDEWRPDLSGVTDGFIQNVLERIFVLEPERRPTASELHETLTAADIPVGELGGQCVMLKYKCGSLEAALNGANARIALLEEEVKTKSTKIDALEDQSKEHLVMIKALENRLAQFGDRMNTAGPQSSLFLLPRLMRAAHTNGMETVRMLLEERLGVGQRDAQGMTALMHAGQQGHVDPVELLVGEENGLRDKSGWTALMHAVHNNHPEVAKIIAPYKHRKRNRDSRTALMMAAEEEYAEIVSLLAPHKTDSERNTSLMNAATNSPAKTVEVMVGHEYGFGDSHGRAALIIAA</sequence>
<dbReference type="RefSeq" id="XP_001709953.1">
    <property type="nucleotide sequence ID" value="XM_001709901.1"/>
</dbReference>
<dbReference type="EMBL" id="AACB03000003">
    <property type="protein sequence ID" value="KAE8302957.1"/>
    <property type="molecule type" value="Genomic_DNA"/>
</dbReference>
<dbReference type="SMART" id="SM00248">
    <property type="entry name" value="ANK"/>
    <property type="match status" value="4"/>
</dbReference>
<dbReference type="GeneID" id="5702868"/>
<feature type="coiled-coil region" evidence="9">
    <location>
        <begin position="235"/>
        <end position="283"/>
    </location>
</feature>
<evidence type="ECO:0000313" key="12">
    <source>
        <dbReference type="EMBL" id="KAE8302961.1"/>
    </source>
</evidence>
<dbReference type="AlphaFoldDB" id="A8B2D1"/>
<dbReference type="GeneID" id="5702877"/>
<dbReference type="SUPFAM" id="SSF56112">
    <property type="entry name" value="Protein kinase-like (PK-like)"/>
    <property type="match status" value="1"/>
</dbReference>
<evidence type="ECO:0000256" key="7">
    <source>
        <dbReference type="ARBA" id="ARBA00047899"/>
    </source>
</evidence>
<organism evidence="12 13">
    <name type="scientific">Giardia intestinalis (strain ATCC 50803 / WB clone C6)</name>
    <name type="common">Giardia lamblia</name>
    <dbReference type="NCBI Taxonomy" id="184922"/>
    <lineage>
        <taxon>Eukaryota</taxon>
        <taxon>Metamonada</taxon>
        <taxon>Diplomonadida</taxon>
        <taxon>Hexamitidae</taxon>
        <taxon>Giardiinae</taxon>
        <taxon>Giardia</taxon>
    </lineage>
</organism>
<dbReference type="Gene3D" id="1.10.510.10">
    <property type="entry name" value="Transferase(Phosphotransferase) domain 1"/>
    <property type="match status" value="1"/>
</dbReference>
<reference evidence="12 13" key="1">
    <citation type="journal article" date="2007" name="Science">
        <title>Genomic minimalism in the early diverging intestinal parasite Giardia lamblia.</title>
        <authorList>
            <person name="Morrison H.G."/>
            <person name="McArthur A.G."/>
            <person name="Gillin F.D."/>
            <person name="Aley S.B."/>
            <person name="Adam R.D."/>
            <person name="Olsen G.J."/>
            <person name="Best A.A."/>
            <person name="Cande W.Z."/>
            <person name="Chen F."/>
            <person name="Cipriano M.J."/>
            <person name="Davids B.J."/>
            <person name="Dawson S.C."/>
            <person name="Elmendorf H.G."/>
            <person name="Hehl A.B."/>
            <person name="Holder M.E."/>
            <person name="Huse S.M."/>
            <person name="Kim U.U."/>
            <person name="Lasek-Nesselquist E."/>
            <person name="Manning G."/>
            <person name="Nigam A."/>
            <person name="Nixon J.E."/>
            <person name="Palm D."/>
            <person name="Passamaneck N.E."/>
            <person name="Prabhu A."/>
            <person name="Reich C.I."/>
            <person name="Reiner D.S."/>
            <person name="Samuelson J."/>
            <person name="Svard S.G."/>
            <person name="Sogin M.L."/>
        </authorList>
    </citation>
    <scope>NUCLEOTIDE SEQUENCE [LARGE SCALE GENOMIC DNA]</scope>
    <source>
        <strain evidence="13">ATCC 50803 / WB clone C6</strain>
        <strain evidence="12">WB C6</strain>
    </source>
</reference>
<dbReference type="HOGENOM" id="CLU_000288_143_0_1"/>
<dbReference type="PROSITE" id="PS00109">
    <property type="entry name" value="PROTEIN_KINASE_TYR"/>
    <property type="match status" value="1"/>
</dbReference>
<proteinExistence type="predicted"/>
<accession>A8B2D1</accession>
<dbReference type="GO" id="GO:0004674">
    <property type="term" value="F:protein serine/threonine kinase activity"/>
    <property type="evidence" value="ECO:0000318"/>
    <property type="project" value="GO_Central"/>
</dbReference>
<evidence type="ECO:0000256" key="9">
    <source>
        <dbReference type="SAM" id="Coils"/>
    </source>
</evidence>
<dbReference type="GO" id="GO:0005524">
    <property type="term" value="F:ATP binding"/>
    <property type="evidence" value="ECO:0007669"/>
    <property type="project" value="UniProtKB-KW"/>
</dbReference>
<dbReference type="InterPro" id="IPR011009">
    <property type="entry name" value="Kinase-like_dom_sf"/>
</dbReference>
<dbReference type="InterPro" id="IPR008266">
    <property type="entry name" value="Tyr_kinase_AS"/>
</dbReference>
<dbReference type="InterPro" id="IPR000719">
    <property type="entry name" value="Prot_kinase_dom"/>
</dbReference>
<protein>
    <recommendedName>
        <fullName evidence="1">non-specific serine/threonine protein kinase</fullName>
        <ecNumber evidence="1">2.7.11.1</ecNumber>
    </recommendedName>
</protein>
<dbReference type="Proteomes" id="UP000001548">
    <property type="component" value="Unassembled WGS sequence"/>
</dbReference>
<comment type="caution">
    <text evidence="12">The sequence shown here is derived from an EMBL/GenBank/DDBJ whole genome shotgun (WGS) entry which is preliminary data.</text>
</comment>
<keyword evidence="4" id="KW-0547">Nucleotide-binding</keyword>
<dbReference type="PANTHER" id="PTHR43671">
    <property type="entry name" value="SERINE/THREONINE-PROTEIN KINASE NEK"/>
    <property type="match status" value="1"/>
</dbReference>
<evidence type="ECO:0000313" key="11">
    <source>
        <dbReference type="EMBL" id="KAE8302957.1"/>
    </source>
</evidence>
<comment type="catalytic activity">
    <reaction evidence="8">
        <text>L-seryl-[protein] + ATP = O-phospho-L-seryl-[protein] + ADP + H(+)</text>
        <dbReference type="Rhea" id="RHEA:17989"/>
        <dbReference type="Rhea" id="RHEA-COMP:9863"/>
        <dbReference type="Rhea" id="RHEA-COMP:11604"/>
        <dbReference type="ChEBI" id="CHEBI:15378"/>
        <dbReference type="ChEBI" id="CHEBI:29999"/>
        <dbReference type="ChEBI" id="CHEBI:30616"/>
        <dbReference type="ChEBI" id="CHEBI:83421"/>
        <dbReference type="ChEBI" id="CHEBI:456216"/>
        <dbReference type="EC" id="2.7.11.1"/>
    </reaction>
</comment>
<evidence type="ECO:0000259" key="10">
    <source>
        <dbReference type="PROSITE" id="PS50011"/>
    </source>
</evidence>
<dbReference type="Gene3D" id="1.25.40.20">
    <property type="entry name" value="Ankyrin repeat-containing domain"/>
    <property type="match status" value="1"/>
</dbReference>
<dbReference type="EMBL" id="AACB03000003">
    <property type="protein sequence ID" value="KAE8302961.1"/>
    <property type="molecule type" value="Genomic_DNA"/>
</dbReference>
<keyword evidence="3" id="KW-0808">Transferase</keyword>
<dbReference type="PANTHER" id="PTHR43671:SF98">
    <property type="entry name" value="SERINE_THREONINE-PROTEIN KINASE NEK11"/>
    <property type="match status" value="1"/>
</dbReference>
<dbReference type="SUPFAM" id="SSF48403">
    <property type="entry name" value="Ankyrin repeat"/>
    <property type="match status" value="1"/>
</dbReference>
<dbReference type="KEGG" id="gla:GL50803_00137742"/>
<dbReference type="InterPro" id="IPR050660">
    <property type="entry name" value="NEK_Ser/Thr_kinase"/>
</dbReference>